<dbReference type="PANTHER" id="PTHR19134:SF562">
    <property type="entry name" value="PROTEIN-TYROSINE-PHOSPHATASE"/>
    <property type="match status" value="1"/>
</dbReference>
<comment type="caution">
    <text evidence="7">The sequence shown here is derived from an EMBL/GenBank/DDBJ whole genome shotgun (WGS) entry which is preliminary data.</text>
</comment>
<evidence type="ECO:0000256" key="3">
    <source>
        <dbReference type="ARBA" id="ARBA00022801"/>
    </source>
</evidence>
<feature type="region of interest" description="Disordered" evidence="5">
    <location>
        <begin position="1"/>
        <end position="28"/>
    </location>
</feature>
<evidence type="ECO:0000256" key="4">
    <source>
        <dbReference type="ARBA" id="ARBA00022912"/>
    </source>
</evidence>
<dbReference type="Pfam" id="PF00102">
    <property type="entry name" value="Y_phosphatase"/>
    <property type="match status" value="2"/>
</dbReference>
<dbReference type="SUPFAM" id="SSF52799">
    <property type="entry name" value="(Phosphotyrosine protein) phosphatases II"/>
    <property type="match status" value="2"/>
</dbReference>
<dbReference type="OrthoDB" id="6058203at2759"/>
<organism evidence="7 8">
    <name type="scientific">Paramuricea clavata</name>
    <name type="common">Red gorgonian</name>
    <name type="synonym">Violescent sea-whip</name>
    <dbReference type="NCBI Taxonomy" id="317549"/>
    <lineage>
        <taxon>Eukaryota</taxon>
        <taxon>Metazoa</taxon>
        <taxon>Cnidaria</taxon>
        <taxon>Anthozoa</taxon>
        <taxon>Octocorallia</taxon>
        <taxon>Malacalcyonacea</taxon>
        <taxon>Plexauridae</taxon>
        <taxon>Paramuricea</taxon>
    </lineage>
</organism>
<name>A0A7D9LK06_PARCT</name>
<evidence type="ECO:0000313" key="8">
    <source>
        <dbReference type="Proteomes" id="UP001152795"/>
    </source>
</evidence>
<sequence length="576" mass="65728">LLTTTSTPTPPDENSTPEGRIDNNDGGGSPGAAVGASVAVVIVVVAVVLAVMYFRRRRTHKRHEDEEIDSMKEMNEIENEYIVDPNVAKPDDPTGNENDEGIYSNEADDTEKKEYPPVPVAEFAHYVNELKANDNCEFQKQYDHLPKNIKTSWEVAKKPFNKKKNRYGNIVTYDHCRVVLSGDENEDYINASYIDGIKENSYIASQGPNELTVSDMWRMVWEQRSYSIVMVTSLVEVGKPKCEKYWPDKGSKKYGDIEVTLMKIEEFAYHVTHILQLKKDGEEREVRHHYFRSWPDHGVPKYPTQLLAFRRHYRTHHLKQSGPIVVHCSAGVGRTGVFLAIDTILDKLEKGVINSIDVFGQVCAMRERRMNMVQTLRQYIFVHEAILETILCGMNEVDSGKIQEEIKKLAEEKASGMTGFEEKFKRLGEVSPKLSPDEYTAALLEGNYNKNRNKNVYPAECNRVPLEYVSGVENSDYINAVFVHGYLGRNYFIATQTPLPNTINDFWRLVHAQKSSTIVLLNNVKDETSFPRFWPTKTGEPTQYDSLTVQLDSETETDGIWTRKFVLSPYPVCILV</sequence>
<dbReference type="FunFam" id="3.90.190.10:FF:000062">
    <property type="entry name" value="Receptor-type tyrosine-protein phosphatase kappa"/>
    <property type="match status" value="1"/>
</dbReference>
<dbReference type="PRINTS" id="PR00700">
    <property type="entry name" value="PRTYPHPHTASE"/>
</dbReference>
<dbReference type="EC" id="3.1.3.48" evidence="2"/>
<evidence type="ECO:0000256" key="6">
    <source>
        <dbReference type="SAM" id="Phobius"/>
    </source>
</evidence>
<dbReference type="PROSITE" id="PS50056">
    <property type="entry name" value="TYR_PHOSPHATASE_2"/>
    <property type="match status" value="1"/>
</dbReference>
<keyword evidence="6" id="KW-0812">Transmembrane</keyword>
<dbReference type="InterPro" id="IPR000387">
    <property type="entry name" value="Tyr_Pase_dom"/>
</dbReference>
<dbReference type="EMBL" id="CACRXK020020127">
    <property type="protein sequence ID" value="CAB4034451.1"/>
    <property type="molecule type" value="Genomic_DNA"/>
</dbReference>
<accession>A0A7D9LK06</accession>
<keyword evidence="3" id="KW-0378">Hydrolase</keyword>
<evidence type="ECO:0000313" key="7">
    <source>
        <dbReference type="EMBL" id="CAB4034451.1"/>
    </source>
</evidence>
<keyword evidence="8" id="KW-1185">Reference proteome</keyword>
<dbReference type="SMART" id="SM00194">
    <property type="entry name" value="PTPc"/>
    <property type="match status" value="2"/>
</dbReference>
<dbReference type="CDD" id="cd00047">
    <property type="entry name" value="PTPc"/>
    <property type="match status" value="1"/>
</dbReference>
<dbReference type="InterPro" id="IPR050348">
    <property type="entry name" value="Protein-Tyr_Phosphatase"/>
</dbReference>
<feature type="compositionally biased region" description="Low complexity" evidence="5">
    <location>
        <begin position="1"/>
        <end position="18"/>
    </location>
</feature>
<dbReference type="PROSITE" id="PS50055">
    <property type="entry name" value="TYR_PHOSPHATASE_PTP"/>
    <property type="match status" value="2"/>
</dbReference>
<feature type="transmembrane region" description="Helical" evidence="6">
    <location>
        <begin position="32"/>
        <end position="54"/>
    </location>
</feature>
<keyword evidence="7" id="KW-0675">Receptor</keyword>
<evidence type="ECO:0000256" key="2">
    <source>
        <dbReference type="ARBA" id="ARBA00013064"/>
    </source>
</evidence>
<gene>
    <name evidence="7" type="ORF">PACLA_8A053662</name>
</gene>
<dbReference type="InterPro" id="IPR029021">
    <property type="entry name" value="Prot-tyrosine_phosphatase-like"/>
</dbReference>
<keyword evidence="6" id="KW-1133">Transmembrane helix</keyword>
<dbReference type="InterPro" id="IPR003595">
    <property type="entry name" value="Tyr_Pase_cat"/>
</dbReference>
<dbReference type="InterPro" id="IPR000242">
    <property type="entry name" value="PTP_cat"/>
</dbReference>
<protein>
    <recommendedName>
        <fullName evidence="2">protein-tyrosine-phosphatase</fullName>
        <ecNumber evidence="2">3.1.3.48</ecNumber>
    </recommendedName>
</protein>
<dbReference type="PROSITE" id="PS00383">
    <property type="entry name" value="TYR_PHOSPHATASE_1"/>
    <property type="match status" value="1"/>
</dbReference>
<feature type="non-terminal residue" evidence="7">
    <location>
        <position position="576"/>
    </location>
</feature>
<dbReference type="GO" id="GO:0004725">
    <property type="term" value="F:protein tyrosine phosphatase activity"/>
    <property type="evidence" value="ECO:0007669"/>
    <property type="project" value="UniProtKB-EC"/>
</dbReference>
<comment type="similarity">
    <text evidence="1">Belongs to the protein-tyrosine phosphatase family.</text>
</comment>
<keyword evidence="6" id="KW-0472">Membrane</keyword>
<dbReference type="Proteomes" id="UP001152795">
    <property type="component" value="Unassembled WGS sequence"/>
</dbReference>
<feature type="region of interest" description="Disordered" evidence="5">
    <location>
        <begin position="85"/>
        <end position="113"/>
    </location>
</feature>
<evidence type="ECO:0000256" key="5">
    <source>
        <dbReference type="SAM" id="MobiDB-lite"/>
    </source>
</evidence>
<evidence type="ECO:0000256" key="1">
    <source>
        <dbReference type="ARBA" id="ARBA00009580"/>
    </source>
</evidence>
<proteinExistence type="inferred from homology"/>
<dbReference type="SMART" id="SM00404">
    <property type="entry name" value="PTPc_motif"/>
    <property type="match status" value="1"/>
</dbReference>
<reference evidence="7" key="1">
    <citation type="submission" date="2020-04" db="EMBL/GenBank/DDBJ databases">
        <authorList>
            <person name="Alioto T."/>
            <person name="Alioto T."/>
            <person name="Gomez Garrido J."/>
        </authorList>
    </citation>
    <scope>NUCLEOTIDE SEQUENCE</scope>
    <source>
        <strain evidence="7">A484AB</strain>
    </source>
</reference>
<dbReference type="Gene3D" id="3.90.190.10">
    <property type="entry name" value="Protein tyrosine phosphatase superfamily"/>
    <property type="match status" value="2"/>
</dbReference>
<keyword evidence="4" id="KW-0904">Protein phosphatase</keyword>
<dbReference type="InterPro" id="IPR016130">
    <property type="entry name" value="Tyr_Pase_AS"/>
</dbReference>
<dbReference type="AlphaFoldDB" id="A0A7D9LK06"/>
<dbReference type="PANTHER" id="PTHR19134">
    <property type="entry name" value="RECEPTOR-TYPE TYROSINE-PROTEIN PHOSPHATASE"/>
    <property type="match status" value="1"/>
</dbReference>